<feature type="domain" description="Mnd1 HTH" evidence="9">
    <location>
        <begin position="16"/>
        <end position="75"/>
    </location>
</feature>
<dbReference type="InterPro" id="IPR040661">
    <property type="entry name" value="LZ3wCH"/>
</dbReference>
<comment type="similarity">
    <text evidence="2">Belongs to the MND1 family.</text>
</comment>
<evidence type="ECO:0000256" key="7">
    <source>
        <dbReference type="ARBA" id="ARBA00023254"/>
    </source>
</evidence>
<reference evidence="11" key="2">
    <citation type="submission" date="2025-08" db="UniProtKB">
        <authorList>
            <consortium name="Ensembl"/>
        </authorList>
    </citation>
    <scope>IDENTIFICATION</scope>
</reference>
<gene>
    <name evidence="11" type="primary">mnd1</name>
</gene>
<evidence type="ECO:0000313" key="11">
    <source>
        <dbReference type="Ensembl" id="ENSGWIP00000012451.1"/>
    </source>
</evidence>
<keyword evidence="5" id="KW-0233">DNA recombination</keyword>
<name>A0A8C5G3X7_GOUWI</name>
<comment type="subcellular location">
    <subcellularLocation>
        <location evidence="1">Nucleus</location>
    </subcellularLocation>
</comment>
<dbReference type="AlphaFoldDB" id="A0A8C5G3X7"/>
<reference evidence="11" key="1">
    <citation type="submission" date="2020-06" db="EMBL/GenBank/DDBJ databases">
        <authorList>
            <consortium name="Wellcome Sanger Institute Data Sharing"/>
        </authorList>
    </citation>
    <scope>NUCLEOTIDE SEQUENCE [LARGE SCALE GENOMIC DNA]</scope>
</reference>
<evidence type="ECO:0000256" key="6">
    <source>
        <dbReference type="ARBA" id="ARBA00023242"/>
    </source>
</evidence>
<dbReference type="InterPro" id="IPR040453">
    <property type="entry name" value="Mnd1_HTH"/>
</dbReference>
<evidence type="ECO:0000256" key="5">
    <source>
        <dbReference type="ARBA" id="ARBA00023172"/>
    </source>
</evidence>
<evidence type="ECO:0000259" key="9">
    <source>
        <dbReference type="Pfam" id="PF03962"/>
    </source>
</evidence>
<organism evidence="11 12">
    <name type="scientific">Gouania willdenowi</name>
    <name type="common">Blunt-snouted clingfish</name>
    <name type="synonym">Lepadogaster willdenowi</name>
    <dbReference type="NCBI Taxonomy" id="441366"/>
    <lineage>
        <taxon>Eukaryota</taxon>
        <taxon>Metazoa</taxon>
        <taxon>Chordata</taxon>
        <taxon>Craniata</taxon>
        <taxon>Vertebrata</taxon>
        <taxon>Euteleostomi</taxon>
        <taxon>Actinopterygii</taxon>
        <taxon>Neopterygii</taxon>
        <taxon>Teleostei</taxon>
        <taxon>Neoteleostei</taxon>
        <taxon>Acanthomorphata</taxon>
        <taxon>Ovalentaria</taxon>
        <taxon>Blenniimorphae</taxon>
        <taxon>Blenniiformes</taxon>
        <taxon>Gobiesocoidei</taxon>
        <taxon>Gobiesocidae</taxon>
        <taxon>Gobiesocinae</taxon>
        <taxon>Gouania</taxon>
    </lineage>
</organism>
<accession>A0A8C5G3X7</accession>
<sequence length="241" mass="27901">MSKKKGLSLEEKRTRMMEIFFDSKDVFQLKDIEKIAPKSKGISPMTVKDVLQSLVDDNMVDCERVGTSNYYWAFPSKAVHARKHKLEELQKQASEAKQRKESLQKAVEKAKIGRQDTVSTRSCADLKFCVLIAHQRSMTNVLCGCVRVCVRVQKERSSMLKELQALREERTQLQAELEKYRECDPEVVEEMRKSNVVAKEAVSRWTDNVFAIKSWTKKKFAFDDGRINKAFGIPEDFDYMD</sequence>
<feature type="coiled-coil region" evidence="8">
    <location>
        <begin position="79"/>
        <end position="113"/>
    </location>
</feature>
<evidence type="ECO:0000256" key="2">
    <source>
        <dbReference type="ARBA" id="ARBA00005981"/>
    </source>
</evidence>
<dbReference type="GO" id="GO:0003690">
    <property type="term" value="F:double-stranded DNA binding"/>
    <property type="evidence" value="ECO:0007669"/>
    <property type="project" value="InterPro"/>
</dbReference>
<keyword evidence="12" id="KW-1185">Reference proteome</keyword>
<dbReference type="Ensembl" id="ENSGWIT00000013881.1">
    <property type="protein sequence ID" value="ENSGWIP00000012451.1"/>
    <property type="gene ID" value="ENSGWIG00000007244.1"/>
</dbReference>
<reference evidence="11" key="3">
    <citation type="submission" date="2025-09" db="UniProtKB">
        <authorList>
            <consortium name="Ensembl"/>
        </authorList>
    </citation>
    <scope>IDENTIFICATION</scope>
</reference>
<feature type="coiled-coil region" evidence="8">
    <location>
        <begin position="149"/>
        <end position="183"/>
    </location>
</feature>
<dbReference type="GO" id="GO:0005634">
    <property type="term" value="C:nucleus"/>
    <property type="evidence" value="ECO:0007669"/>
    <property type="project" value="UniProtKB-SubCell"/>
</dbReference>
<evidence type="ECO:0000256" key="1">
    <source>
        <dbReference type="ARBA" id="ARBA00004123"/>
    </source>
</evidence>
<evidence type="ECO:0000313" key="12">
    <source>
        <dbReference type="Proteomes" id="UP000694680"/>
    </source>
</evidence>
<dbReference type="Proteomes" id="UP000694680">
    <property type="component" value="Chromosome 1"/>
</dbReference>
<evidence type="ECO:0000256" key="8">
    <source>
        <dbReference type="SAM" id="Coils"/>
    </source>
</evidence>
<dbReference type="PANTHER" id="PTHR31398:SF0">
    <property type="entry name" value="MEIOTIC NUCLEAR DIVISION PROTEIN 1 HOMOLOG"/>
    <property type="match status" value="1"/>
</dbReference>
<dbReference type="GO" id="GO:0007131">
    <property type="term" value="P:reciprocal meiotic recombination"/>
    <property type="evidence" value="ECO:0007669"/>
    <property type="project" value="InterPro"/>
</dbReference>
<keyword evidence="6" id="KW-0539">Nucleus</keyword>
<dbReference type="SUPFAM" id="SSF46785">
    <property type="entry name" value="Winged helix' DNA-binding domain"/>
    <property type="match status" value="1"/>
</dbReference>
<dbReference type="InterPro" id="IPR005647">
    <property type="entry name" value="Mnd1"/>
</dbReference>
<dbReference type="Pfam" id="PF18517">
    <property type="entry name" value="LZ3wCH"/>
    <property type="match status" value="1"/>
</dbReference>
<dbReference type="InterPro" id="IPR036388">
    <property type="entry name" value="WH-like_DNA-bd_sf"/>
</dbReference>
<dbReference type="InterPro" id="IPR036390">
    <property type="entry name" value="WH_DNA-bd_sf"/>
</dbReference>
<evidence type="ECO:0000256" key="4">
    <source>
        <dbReference type="ARBA" id="ARBA00023054"/>
    </source>
</evidence>
<dbReference type="PIRSF" id="PIRSF026991">
    <property type="entry name" value="Mnd1"/>
    <property type="match status" value="1"/>
</dbReference>
<dbReference type="Pfam" id="PF03962">
    <property type="entry name" value="Mnd1"/>
    <property type="match status" value="1"/>
</dbReference>
<keyword evidence="4 8" id="KW-0175">Coiled coil</keyword>
<keyword evidence="7" id="KW-0469">Meiosis</keyword>
<evidence type="ECO:0000256" key="3">
    <source>
        <dbReference type="ARBA" id="ARBA00013726"/>
    </source>
</evidence>
<feature type="domain" description="Leucine zipper with capping helix" evidence="10">
    <location>
        <begin position="186"/>
        <end position="240"/>
    </location>
</feature>
<protein>
    <recommendedName>
        <fullName evidence="3">Meiotic nuclear division protein 1 homolog</fullName>
    </recommendedName>
</protein>
<dbReference type="Gene3D" id="1.10.10.10">
    <property type="entry name" value="Winged helix-like DNA-binding domain superfamily/Winged helix DNA-binding domain"/>
    <property type="match status" value="1"/>
</dbReference>
<proteinExistence type="inferred from homology"/>
<dbReference type="PANTHER" id="PTHR31398">
    <property type="entry name" value="MEIOTIC NUCLEAR DIVISION PROTEIN 1 HOMOLOG"/>
    <property type="match status" value="1"/>
</dbReference>
<evidence type="ECO:0000259" key="10">
    <source>
        <dbReference type="Pfam" id="PF18517"/>
    </source>
</evidence>